<feature type="compositionally biased region" description="Basic and acidic residues" evidence="1">
    <location>
        <begin position="39"/>
        <end position="60"/>
    </location>
</feature>
<feature type="region of interest" description="Disordered" evidence="1">
    <location>
        <begin position="39"/>
        <end position="150"/>
    </location>
</feature>
<gene>
    <name evidence="2" type="ORF">ALECFALPRED_007601</name>
</gene>
<feature type="compositionally biased region" description="Basic and acidic residues" evidence="1">
    <location>
        <begin position="132"/>
        <end position="146"/>
    </location>
</feature>
<sequence length="429" mass="47098">MARRAKEPNLGAGNREHEIIEALDGKRRQLDREIAEFKADKEHEYRVFERQLRGKSKENDPQDTPQSLRKRGRSRQKNAVAEAGPMQKGEDNYVQRELDDGGLKGPDTETEDLVATARSNPSPGGSPGPPDRPMKAMLEREEEFQKRSTPSYLPLVGDAFADEGCRSRELLRPPSFSPRDLAAVTYHSSAMFSSSAETVHPPMTSPPLRPVRPLSSSVPPEKPSHHRRDSSRSDTSIASLRSSLRDPKQPRSPKRVLFSIDDTLVSPSTSPIARRSNSTTPIKPADSIDATGGFEIFEVVRNQNSLGPAVNRSQSNGVGFSSSSAPAHGWMVSLSTFGRAAELNLSKLSPSASGADDFEHLETDDLFTFDEDIGWAGKNKPRKTDPEDEYDEDVEVDEKLSKDPLTASSPHAGSLPIEIKGPGRREGRG</sequence>
<dbReference type="OrthoDB" id="5418627at2759"/>
<keyword evidence="3" id="KW-1185">Reference proteome</keyword>
<feature type="compositionally biased region" description="Basic and acidic residues" evidence="1">
    <location>
        <begin position="88"/>
        <end position="102"/>
    </location>
</feature>
<reference evidence="2" key="1">
    <citation type="submission" date="2021-03" db="EMBL/GenBank/DDBJ databases">
        <authorList>
            <person name="Tagirdzhanova G."/>
        </authorList>
    </citation>
    <scope>NUCLEOTIDE SEQUENCE</scope>
</reference>
<evidence type="ECO:0000313" key="3">
    <source>
        <dbReference type="Proteomes" id="UP000664203"/>
    </source>
</evidence>
<feature type="compositionally biased region" description="Polar residues" evidence="1">
    <location>
        <begin position="265"/>
        <end position="281"/>
    </location>
</feature>
<feature type="region of interest" description="Disordered" evidence="1">
    <location>
        <begin position="372"/>
        <end position="429"/>
    </location>
</feature>
<evidence type="ECO:0000313" key="2">
    <source>
        <dbReference type="EMBL" id="CAF9938322.1"/>
    </source>
</evidence>
<dbReference type="Proteomes" id="UP000664203">
    <property type="component" value="Unassembled WGS sequence"/>
</dbReference>
<organism evidence="2 3">
    <name type="scientific">Alectoria fallacina</name>
    <dbReference type="NCBI Taxonomy" id="1903189"/>
    <lineage>
        <taxon>Eukaryota</taxon>
        <taxon>Fungi</taxon>
        <taxon>Dikarya</taxon>
        <taxon>Ascomycota</taxon>
        <taxon>Pezizomycotina</taxon>
        <taxon>Lecanoromycetes</taxon>
        <taxon>OSLEUM clade</taxon>
        <taxon>Lecanoromycetidae</taxon>
        <taxon>Lecanorales</taxon>
        <taxon>Lecanorineae</taxon>
        <taxon>Parmeliaceae</taxon>
        <taxon>Alectoria</taxon>
    </lineage>
</organism>
<dbReference type="AlphaFoldDB" id="A0A8H3G7J7"/>
<comment type="caution">
    <text evidence="2">The sequence shown here is derived from an EMBL/GenBank/DDBJ whole genome shotgun (WGS) entry which is preliminary data.</text>
</comment>
<name>A0A8H3G7J7_9LECA</name>
<feature type="region of interest" description="Disordered" evidence="1">
    <location>
        <begin position="192"/>
        <end position="288"/>
    </location>
</feature>
<feature type="compositionally biased region" description="Acidic residues" evidence="1">
    <location>
        <begin position="386"/>
        <end position="396"/>
    </location>
</feature>
<accession>A0A8H3G7J7</accession>
<protein>
    <submittedName>
        <fullName evidence="2">Uncharacterized protein</fullName>
    </submittedName>
</protein>
<proteinExistence type="predicted"/>
<feature type="compositionally biased region" description="Low complexity" evidence="1">
    <location>
        <begin position="233"/>
        <end position="242"/>
    </location>
</feature>
<evidence type="ECO:0000256" key="1">
    <source>
        <dbReference type="SAM" id="MobiDB-lite"/>
    </source>
</evidence>
<dbReference type="EMBL" id="CAJPDR010000508">
    <property type="protein sequence ID" value="CAF9938322.1"/>
    <property type="molecule type" value="Genomic_DNA"/>
</dbReference>